<protein>
    <recommendedName>
        <fullName evidence="1">Heterokaryon incompatibility domain-containing protein</fullName>
    </recommendedName>
</protein>
<dbReference type="AlphaFoldDB" id="A0AA39YM01"/>
<dbReference type="PANTHER" id="PTHR33112">
    <property type="entry name" value="DOMAIN PROTEIN, PUTATIVE-RELATED"/>
    <property type="match status" value="1"/>
</dbReference>
<sequence length="412" mass="47704">MDYIYAQADLTIIAAAGDHADYGLPGVSTRPRLPRRSFKLGNYVLSPNWGPVRLMDALKQSKWMERGWTYQEALLSRRRLFFTDYCYLHDCGMCNIEGSESLSFESWKQCPTFVNHGRMKAQSLWMPYNHFEQLPDVYDRIKEYSKRSLSYQSDSLKAIMGVLNTFELSNPPIYHYHGVPILPPDRAPPDFNPDTTSMDGFVQSLRWCLNLSEVKRRRPAFPSWSWVGWDNQCVKLTTSSTVFEPTAVVVEIEDSSGERIDWARFEERGYLKDVEPSELPHYIWLEAETFVLASLDAPPPFEEDAQVAELVRNMPIEVSRFKSCVELFCKHDAEEMERLWAKCEAGKVVAVVLGDVSKPVATRSIIIVEEQDGFYRRVGNFDDNDFAMLFDIGPRFWERGAVELRRRWIRLS</sequence>
<keyword evidence="3" id="KW-1185">Reference proteome</keyword>
<accession>A0AA39YM01</accession>
<evidence type="ECO:0000259" key="1">
    <source>
        <dbReference type="Pfam" id="PF06985"/>
    </source>
</evidence>
<dbReference type="EMBL" id="JAUJDW010000027">
    <property type="protein sequence ID" value="KAK0653520.1"/>
    <property type="molecule type" value="Genomic_DNA"/>
</dbReference>
<evidence type="ECO:0000313" key="3">
    <source>
        <dbReference type="Proteomes" id="UP001175001"/>
    </source>
</evidence>
<dbReference type="Proteomes" id="UP001175001">
    <property type="component" value="Unassembled WGS sequence"/>
</dbReference>
<dbReference type="Pfam" id="PF06985">
    <property type="entry name" value="HET"/>
    <property type="match status" value="1"/>
</dbReference>
<gene>
    <name evidence="2" type="ORF">DIS24_g5975</name>
</gene>
<feature type="domain" description="Heterokaryon incompatibility" evidence="1">
    <location>
        <begin position="1"/>
        <end position="72"/>
    </location>
</feature>
<comment type="caution">
    <text evidence="2">The sequence shown here is derived from an EMBL/GenBank/DDBJ whole genome shotgun (WGS) entry which is preliminary data.</text>
</comment>
<dbReference type="InterPro" id="IPR010730">
    <property type="entry name" value="HET"/>
</dbReference>
<dbReference type="PANTHER" id="PTHR33112:SF1">
    <property type="entry name" value="HETEROKARYON INCOMPATIBILITY DOMAIN-CONTAINING PROTEIN"/>
    <property type="match status" value="1"/>
</dbReference>
<name>A0AA39YM01_9PEZI</name>
<evidence type="ECO:0000313" key="2">
    <source>
        <dbReference type="EMBL" id="KAK0653520.1"/>
    </source>
</evidence>
<organism evidence="2 3">
    <name type="scientific">Lasiodiplodia hormozganensis</name>
    <dbReference type="NCBI Taxonomy" id="869390"/>
    <lineage>
        <taxon>Eukaryota</taxon>
        <taxon>Fungi</taxon>
        <taxon>Dikarya</taxon>
        <taxon>Ascomycota</taxon>
        <taxon>Pezizomycotina</taxon>
        <taxon>Dothideomycetes</taxon>
        <taxon>Dothideomycetes incertae sedis</taxon>
        <taxon>Botryosphaeriales</taxon>
        <taxon>Botryosphaeriaceae</taxon>
        <taxon>Lasiodiplodia</taxon>
    </lineage>
</organism>
<proteinExistence type="predicted"/>
<reference evidence="2" key="1">
    <citation type="submission" date="2023-06" db="EMBL/GenBank/DDBJ databases">
        <title>Multi-omics analyses reveal the molecular pathogenesis toolkit of Lasiodiplodia hormozganensis, a cross-kingdom pathogen.</title>
        <authorList>
            <person name="Felix C."/>
            <person name="Meneses R."/>
            <person name="Goncalves M.F.M."/>
            <person name="Tilleman L."/>
            <person name="Duarte A.S."/>
            <person name="Jorrin-Novo J.V."/>
            <person name="Van De Peer Y."/>
            <person name="Deforce D."/>
            <person name="Van Nieuwerburgh F."/>
            <person name="Esteves A.C."/>
            <person name="Alves A."/>
        </authorList>
    </citation>
    <scope>NUCLEOTIDE SEQUENCE</scope>
    <source>
        <strain evidence="2">CBS 339.90</strain>
    </source>
</reference>